<gene>
    <name evidence="3" type="ORF">GA0070560_12143</name>
</gene>
<dbReference type="STRING" id="47864.GA0070560_12143"/>
<feature type="compositionally biased region" description="Pro residues" evidence="1">
    <location>
        <begin position="78"/>
        <end position="92"/>
    </location>
</feature>
<keyword evidence="2" id="KW-0812">Transmembrane</keyword>
<dbReference type="OrthoDB" id="5111891at2"/>
<feature type="region of interest" description="Disordered" evidence="1">
    <location>
        <begin position="1"/>
        <end position="137"/>
    </location>
</feature>
<protein>
    <submittedName>
        <fullName evidence="3">Uncharacterized protein</fullName>
    </submittedName>
</protein>
<feature type="compositionally biased region" description="Pro residues" evidence="1">
    <location>
        <begin position="108"/>
        <end position="125"/>
    </location>
</feature>
<feature type="transmembrane region" description="Helical" evidence="2">
    <location>
        <begin position="186"/>
        <end position="208"/>
    </location>
</feature>
<sequence length="256" mass="26892">MTPDPTMPPGSEPTAAYPVHHPWGATPAADPAPPTTDPSAPTTRFPAPPAPMSGLPATAQFAALPAQFSAPPAQFSAPPAPQSGPPAGPFSVPPARFAASPAVDRPGPHPPAFVPVQPPMPPMPPTQRALLPAGHHTPGQDAVAVQIAEIVVTPPVIRTPAGALPVQGAVWEIADDWQTHTRMAQWGIVLAIVLFCFTGGLSLLFLLARTTYHTGTVQVTVRHGQRQYVARIPVQHQGEVQQINNQVNYARSLSTF</sequence>
<name>A0A1C5J452_9ACTN</name>
<keyword evidence="2" id="KW-0472">Membrane</keyword>
<keyword evidence="2" id="KW-1133">Transmembrane helix</keyword>
<organism evidence="3 4">
    <name type="scientific">Micromonospora halophytica</name>
    <dbReference type="NCBI Taxonomy" id="47864"/>
    <lineage>
        <taxon>Bacteria</taxon>
        <taxon>Bacillati</taxon>
        <taxon>Actinomycetota</taxon>
        <taxon>Actinomycetes</taxon>
        <taxon>Micromonosporales</taxon>
        <taxon>Micromonosporaceae</taxon>
        <taxon>Micromonospora</taxon>
    </lineage>
</organism>
<reference evidence="4" key="1">
    <citation type="submission" date="2016-06" db="EMBL/GenBank/DDBJ databases">
        <authorList>
            <person name="Varghese N."/>
        </authorList>
    </citation>
    <scope>NUCLEOTIDE SEQUENCE [LARGE SCALE GENOMIC DNA]</scope>
    <source>
        <strain evidence="4">DSM 43171</strain>
    </source>
</reference>
<feature type="compositionally biased region" description="Pro residues" evidence="1">
    <location>
        <begin position="1"/>
        <end position="11"/>
    </location>
</feature>
<proteinExistence type="predicted"/>
<evidence type="ECO:0000256" key="2">
    <source>
        <dbReference type="SAM" id="Phobius"/>
    </source>
</evidence>
<evidence type="ECO:0000313" key="4">
    <source>
        <dbReference type="Proteomes" id="UP000199408"/>
    </source>
</evidence>
<evidence type="ECO:0000256" key="1">
    <source>
        <dbReference type="SAM" id="MobiDB-lite"/>
    </source>
</evidence>
<accession>A0A1C5J452</accession>
<evidence type="ECO:0000313" key="3">
    <source>
        <dbReference type="EMBL" id="SCG65263.1"/>
    </source>
</evidence>
<dbReference type="AlphaFoldDB" id="A0A1C5J452"/>
<dbReference type="EMBL" id="FMDN01000021">
    <property type="protein sequence ID" value="SCG65263.1"/>
    <property type="molecule type" value="Genomic_DNA"/>
</dbReference>
<dbReference type="Proteomes" id="UP000199408">
    <property type="component" value="Unassembled WGS sequence"/>
</dbReference>
<keyword evidence="4" id="KW-1185">Reference proteome</keyword>
<feature type="compositionally biased region" description="Low complexity" evidence="1">
    <location>
        <begin position="59"/>
        <end position="77"/>
    </location>
</feature>